<evidence type="ECO:0000256" key="1">
    <source>
        <dbReference type="SAM" id="Phobius"/>
    </source>
</evidence>
<keyword evidence="4" id="KW-1185">Reference proteome</keyword>
<dbReference type="PANTHER" id="PTHR31549">
    <property type="entry name" value="PROTEIN, PUTATIVE (DUF247)-RELATED-RELATED"/>
    <property type="match status" value="1"/>
</dbReference>
<feature type="transmembrane region" description="Helical" evidence="1">
    <location>
        <begin position="153"/>
        <end position="171"/>
    </location>
</feature>
<gene>
    <name evidence="2" type="ORF">U9M48_000657</name>
    <name evidence="3" type="ORF">U9M48_000832</name>
</gene>
<dbReference type="Proteomes" id="UP001341281">
    <property type="component" value="Chromosome 01"/>
</dbReference>
<organism evidence="3 4">
    <name type="scientific">Paspalum notatum var. saurae</name>
    <dbReference type="NCBI Taxonomy" id="547442"/>
    <lineage>
        <taxon>Eukaryota</taxon>
        <taxon>Viridiplantae</taxon>
        <taxon>Streptophyta</taxon>
        <taxon>Embryophyta</taxon>
        <taxon>Tracheophyta</taxon>
        <taxon>Spermatophyta</taxon>
        <taxon>Magnoliopsida</taxon>
        <taxon>Liliopsida</taxon>
        <taxon>Poales</taxon>
        <taxon>Poaceae</taxon>
        <taxon>PACMAD clade</taxon>
        <taxon>Panicoideae</taxon>
        <taxon>Andropogonodae</taxon>
        <taxon>Paspaleae</taxon>
        <taxon>Paspalinae</taxon>
        <taxon>Paspalum</taxon>
    </lineage>
</organism>
<dbReference type="InterPro" id="IPR004158">
    <property type="entry name" value="DUF247_pln"/>
</dbReference>
<keyword evidence="1" id="KW-0812">Transmembrane</keyword>
<keyword evidence="1" id="KW-1133">Transmembrane helix</keyword>
<reference evidence="3 4" key="1">
    <citation type="submission" date="2024-02" db="EMBL/GenBank/DDBJ databases">
        <title>High-quality chromosome-scale genome assembly of Pensacola bahiagrass (Paspalum notatum Flugge var. saurae).</title>
        <authorList>
            <person name="Vega J.M."/>
            <person name="Podio M."/>
            <person name="Orjuela J."/>
            <person name="Siena L.A."/>
            <person name="Pessino S.C."/>
            <person name="Combes M.C."/>
            <person name="Mariac C."/>
            <person name="Albertini E."/>
            <person name="Pupilli F."/>
            <person name="Ortiz J.P.A."/>
            <person name="Leblanc O."/>
        </authorList>
    </citation>
    <scope>NUCLEOTIDE SEQUENCE [LARGE SCALE GENOMIC DNA]</scope>
    <source>
        <strain evidence="3">R1</strain>
        <tissue evidence="3">Leaf</tissue>
    </source>
</reference>
<evidence type="ECO:0000313" key="3">
    <source>
        <dbReference type="EMBL" id="WVZ49474.1"/>
    </source>
</evidence>
<dbReference type="EMBL" id="CP144745">
    <property type="protein sequence ID" value="WVZ49288.1"/>
    <property type="molecule type" value="Genomic_DNA"/>
</dbReference>
<protein>
    <submittedName>
        <fullName evidence="3">Uncharacterized protein</fullName>
    </submittedName>
</protein>
<sequence length="179" mass="20101">MELAEMDITLNKEATEIIQMGLKKEGTLFPELSIPPPSLNRSRASWLINMAALELCTTSDFYAATEESAVCSYLLLLAMLVDREEDVHELRTKRVLQGGGGLTNKQALEFFTSLQDLRVGSRYLRTMQEIENYRVTRRVQTRLHSFVYKNMKTIVAVFSAIGALVGILGTLKGLKDKTP</sequence>
<evidence type="ECO:0000313" key="4">
    <source>
        <dbReference type="Proteomes" id="UP001341281"/>
    </source>
</evidence>
<dbReference type="PANTHER" id="PTHR31549:SF32">
    <property type="match status" value="1"/>
</dbReference>
<proteinExistence type="predicted"/>
<evidence type="ECO:0000313" key="2">
    <source>
        <dbReference type="EMBL" id="WVZ49288.1"/>
    </source>
</evidence>
<name>A0AAQ3PN69_PASNO</name>
<dbReference type="AlphaFoldDB" id="A0AAQ3PN69"/>
<keyword evidence="1" id="KW-0472">Membrane</keyword>
<accession>A0AAQ3PN69</accession>
<dbReference type="Pfam" id="PF03140">
    <property type="entry name" value="DUF247"/>
    <property type="match status" value="1"/>
</dbReference>
<dbReference type="EMBL" id="CP144745">
    <property type="protein sequence ID" value="WVZ49474.1"/>
    <property type="molecule type" value="Genomic_DNA"/>
</dbReference>